<dbReference type="AlphaFoldDB" id="A0A4P7C162"/>
<dbReference type="Proteomes" id="UP000294325">
    <property type="component" value="Chromosome"/>
</dbReference>
<organism evidence="1 2">
    <name type="scientific">Nitrosococcus wardiae</name>
    <dbReference type="NCBI Taxonomy" id="1814290"/>
    <lineage>
        <taxon>Bacteria</taxon>
        <taxon>Pseudomonadati</taxon>
        <taxon>Pseudomonadota</taxon>
        <taxon>Gammaproteobacteria</taxon>
        <taxon>Chromatiales</taxon>
        <taxon>Chromatiaceae</taxon>
        <taxon>Nitrosococcus</taxon>
    </lineage>
</organism>
<evidence type="ECO:0000313" key="1">
    <source>
        <dbReference type="EMBL" id="QBQ55337.1"/>
    </source>
</evidence>
<dbReference type="EMBL" id="CP038033">
    <property type="protein sequence ID" value="QBQ55337.1"/>
    <property type="molecule type" value="Genomic_DNA"/>
</dbReference>
<dbReference type="KEGG" id="nwr:E3U44_13080"/>
<reference evidence="1 2" key="1">
    <citation type="submission" date="2019-03" db="EMBL/GenBank/DDBJ databases">
        <title>The genome sequence of Nitrosococcus wardiae strain D1FHST reveals the archetypal metabolic capacity of ammonia-oxidizing Gammaproteobacteria.</title>
        <authorList>
            <person name="Wang L."/>
            <person name="Lim C.K."/>
            <person name="Hanson T.E."/>
            <person name="Dang H."/>
            <person name="Klotz M.G."/>
        </authorList>
    </citation>
    <scope>NUCLEOTIDE SEQUENCE [LARGE SCALE GENOMIC DNA]</scope>
    <source>
        <strain evidence="1 2">D1FHS</strain>
    </source>
</reference>
<evidence type="ECO:0000313" key="2">
    <source>
        <dbReference type="Proteomes" id="UP000294325"/>
    </source>
</evidence>
<protein>
    <submittedName>
        <fullName evidence="1">Uncharacterized protein</fullName>
    </submittedName>
</protein>
<proteinExistence type="predicted"/>
<gene>
    <name evidence="1" type="ORF">E3U44_13080</name>
</gene>
<dbReference type="RefSeq" id="WP_134358598.1">
    <property type="nucleotide sequence ID" value="NZ_CP038033.1"/>
</dbReference>
<accession>A0A4P7C162</accession>
<name>A0A4P7C162_9GAMM</name>
<sequence length="85" mass="9852">MDWPRRAKPHQRGIKELRLPFNHPVQTGMHWSSFERLTAQQDVFVQVSFAEMAMTSSVRRGRLIRIAKQPCSTYTGNHELACTLL</sequence>
<keyword evidence="2" id="KW-1185">Reference proteome</keyword>